<dbReference type="AlphaFoldDB" id="A0A919IYC5"/>
<dbReference type="EMBL" id="BOMM01000017">
    <property type="protein sequence ID" value="GIE10715.1"/>
    <property type="molecule type" value="Genomic_DNA"/>
</dbReference>
<proteinExistence type="predicted"/>
<reference evidence="1" key="1">
    <citation type="submission" date="2021-01" db="EMBL/GenBank/DDBJ databases">
        <title>Whole genome shotgun sequence of Actinoplanes ferrugineus NBRC 15555.</title>
        <authorList>
            <person name="Komaki H."/>
            <person name="Tamura T."/>
        </authorList>
    </citation>
    <scope>NUCLEOTIDE SEQUENCE</scope>
    <source>
        <strain evidence="1">NBRC 15555</strain>
    </source>
</reference>
<dbReference type="Proteomes" id="UP000598174">
    <property type="component" value="Unassembled WGS sequence"/>
</dbReference>
<dbReference type="RefSeq" id="WP_203817272.1">
    <property type="nucleotide sequence ID" value="NZ_BAAABP010000071.1"/>
</dbReference>
<name>A0A919IYC5_9ACTN</name>
<accession>A0A919IYC5</accession>
<evidence type="ECO:0000313" key="1">
    <source>
        <dbReference type="EMBL" id="GIE10715.1"/>
    </source>
</evidence>
<comment type="caution">
    <text evidence="1">The sequence shown here is derived from an EMBL/GenBank/DDBJ whole genome shotgun (WGS) entry which is preliminary data.</text>
</comment>
<keyword evidence="2" id="KW-1185">Reference proteome</keyword>
<sequence length="90" mass="9132">MVAIAATSALLMGFLAGLISFKVKSRWCPHCGAMTTADLPATIAPPHPPSWSALPTQSYNQVGRAGALTRLSGAARTAAVDAGPEDATPA</sequence>
<evidence type="ECO:0000313" key="2">
    <source>
        <dbReference type="Proteomes" id="UP000598174"/>
    </source>
</evidence>
<organism evidence="1 2">
    <name type="scientific">Paractinoplanes ferrugineus</name>
    <dbReference type="NCBI Taxonomy" id="113564"/>
    <lineage>
        <taxon>Bacteria</taxon>
        <taxon>Bacillati</taxon>
        <taxon>Actinomycetota</taxon>
        <taxon>Actinomycetes</taxon>
        <taxon>Micromonosporales</taxon>
        <taxon>Micromonosporaceae</taxon>
        <taxon>Paractinoplanes</taxon>
    </lineage>
</organism>
<protein>
    <submittedName>
        <fullName evidence="1">Uncharacterized protein</fullName>
    </submittedName>
</protein>
<gene>
    <name evidence="1" type="ORF">Afe05nite_25550</name>
</gene>